<dbReference type="EMBL" id="JAUHLN010000002">
    <property type="protein sequence ID" value="MDN4074073.1"/>
    <property type="molecule type" value="Genomic_DNA"/>
</dbReference>
<comment type="similarity">
    <text evidence="1">Belongs to the manganese catalase family.</text>
</comment>
<dbReference type="Proteomes" id="UP001168694">
    <property type="component" value="Unassembled WGS sequence"/>
</dbReference>
<protein>
    <submittedName>
        <fullName evidence="3">Manganese catalase family protein</fullName>
    </submittedName>
</protein>
<reference evidence="3" key="1">
    <citation type="submission" date="2023-06" db="EMBL/GenBank/DDBJ databases">
        <title>Draft Genome Sequences of Representative Paenibacillus Polymyxa, Bacillus cereus, Fictibacillus sp., and Brevibacillus agri Strains Isolated from Amazonian Dark Earth.</title>
        <authorList>
            <person name="Pellegrinetti T.A."/>
            <person name="Cunha I.C.M."/>
            <person name="Chaves M.G."/>
            <person name="Freitas A.S."/>
            <person name="Silva A.V.R."/>
            <person name="Tsai S.M."/>
            <person name="Mendes L.W."/>
        </authorList>
    </citation>
    <scope>NUCLEOTIDE SEQUENCE</scope>
    <source>
        <strain evidence="3">CENA-BCM004</strain>
    </source>
</reference>
<evidence type="ECO:0000313" key="4">
    <source>
        <dbReference type="Proteomes" id="UP001168694"/>
    </source>
</evidence>
<sequence>MFRHQKELQFEVKVDCPDPMLARQVQEVLGGQFGEMTVMMQYLFQGFNCRGEEKYKDMLMDIGTEEIGHVEMLCALISQLMDGASPADQAEAAKDPHMAAIMGGINPQHLLVSGLGGLPTNSNGVPWNAGYIVASGNLLADMRSNLHAESQGRLQVARLYHMTTDEGVRATFRKMLARDRYHQYQWMAAIAELEEKNGVVVPATFPPEAEMEAQEEAYKFWNLSEGEQSAEGLWATGSAPDGTGDFKYYADPDPEGNIPNPTVPASEVHHDLDKELLKRK</sequence>
<feature type="compositionally biased region" description="Basic and acidic residues" evidence="2">
    <location>
        <begin position="267"/>
        <end position="280"/>
    </location>
</feature>
<keyword evidence="4" id="KW-1185">Reference proteome</keyword>
<dbReference type="InterPro" id="IPR039377">
    <property type="entry name" value="Mn_catalase_dom"/>
</dbReference>
<proteinExistence type="inferred from homology"/>
<comment type="caution">
    <text evidence="3">The sequence shown here is derived from an EMBL/GenBank/DDBJ whole genome shotgun (WGS) entry which is preliminary data.</text>
</comment>
<dbReference type="Gene3D" id="1.20.1260.10">
    <property type="match status" value="1"/>
</dbReference>
<name>A0ABT8E868_9BACL</name>
<dbReference type="SUPFAM" id="SSF47240">
    <property type="entry name" value="Ferritin-like"/>
    <property type="match status" value="1"/>
</dbReference>
<gene>
    <name evidence="3" type="ORF">QYF49_13785</name>
</gene>
<accession>A0ABT8E868</accession>
<dbReference type="InterPro" id="IPR012347">
    <property type="entry name" value="Ferritin-like"/>
</dbReference>
<organism evidence="3 4">
    <name type="scientific">Fictibacillus terranigra</name>
    <dbReference type="NCBI Taxonomy" id="3058424"/>
    <lineage>
        <taxon>Bacteria</taxon>
        <taxon>Bacillati</taxon>
        <taxon>Bacillota</taxon>
        <taxon>Bacilli</taxon>
        <taxon>Bacillales</taxon>
        <taxon>Fictibacillaceae</taxon>
        <taxon>Fictibacillus</taxon>
    </lineage>
</organism>
<dbReference type="RefSeq" id="WP_290400148.1">
    <property type="nucleotide sequence ID" value="NZ_JAUHLN010000002.1"/>
</dbReference>
<dbReference type="CDD" id="cd01051">
    <property type="entry name" value="Mn_catalase"/>
    <property type="match status" value="1"/>
</dbReference>
<dbReference type="InterPro" id="IPR009078">
    <property type="entry name" value="Ferritin-like_SF"/>
</dbReference>
<feature type="region of interest" description="Disordered" evidence="2">
    <location>
        <begin position="244"/>
        <end position="280"/>
    </location>
</feature>
<evidence type="ECO:0000256" key="1">
    <source>
        <dbReference type="ARBA" id="ARBA00007644"/>
    </source>
</evidence>
<evidence type="ECO:0000256" key="2">
    <source>
        <dbReference type="SAM" id="MobiDB-lite"/>
    </source>
</evidence>
<dbReference type="Pfam" id="PF05067">
    <property type="entry name" value="Mn_catalase"/>
    <property type="match status" value="1"/>
</dbReference>
<evidence type="ECO:0000313" key="3">
    <source>
        <dbReference type="EMBL" id="MDN4074073.1"/>
    </source>
</evidence>
<dbReference type="InterPro" id="IPR007760">
    <property type="entry name" value="Mn_catalase"/>
</dbReference>